<dbReference type="FunFam" id="3.40.50.150:FF:000257">
    <property type="entry name" value="16S rRNA methyltransferase"/>
    <property type="match status" value="1"/>
</dbReference>
<keyword evidence="10 14" id="KW-0694">RNA-binding</keyword>
<evidence type="ECO:0000256" key="11">
    <source>
        <dbReference type="ARBA" id="ARBA00030399"/>
    </source>
</evidence>
<evidence type="ECO:0000259" key="15">
    <source>
        <dbReference type="PROSITE" id="PS51686"/>
    </source>
</evidence>
<sequence>MSKKNVRNLALDVLIDIEKKRAYSNLSLHHVIETNELSAQDVALLTEIVYGTIQRRDTLDYYLQPFVKGKIEPWVRLLLRMSLYQMVFLDRIPDRAVLFEAVEIAKRRGHRGIASLVNGVLRSIQRQGLRSFDEIKDDIERLAVATSHPLWLVRRWVAQFGLEETKRMCEANNLPPEQTARVNAMRVTVEEAIARLKEEGIEAVPSSVVPVGIKMVKGNAAKTSVFQEGLVTIQDESSMLVAYALSPTDTDVVLDCCAAPGGKTTHMAERMNNKGRVVALDIHDHKVKLIEQQAKRLGLSNIEAKQLDSRQAHTQFAAETFDRILVDAPCSGLGVIRRKPEIKYAKNENDIAQLADIQRNILRTVAPLVKRGGTLVYSTCTVDREENEQVIATFLDEHPQYELDETLASRLPSSVAPYVRHGMLQLLPHHVYSDGFFIATLKKKGEMI</sequence>
<dbReference type="InterPro" id="IPR001678">
    <property type="entry name" value="MeTrfase_RsmB-F_NOP2_dom"/>
</dbReference>
<proteinExistence type="inferred from homology"/>
<dbReference type="GO" id="GO:0005737">
    <property type="term" value="C:cytoplasm"/>
    <property type="evidence" value="ECO:0007669"/>
    <property type="project" value="UniProtKB-SubCell"/>
</dbReference>
<dbReference type="Proteomes" id="UP000032047">
    <property type="component" value="Unassembled WGS sequence"/>
</dbReference>
<evidence type="ECO:0000256" key="13">
    <source>
        <dbReference type="ARBA" id="ARBA00047283"/>
    </source>
</evidence>
<dbReference type="NCBIfam" id="NF011494">
    <property type="entry name" value="PRK14902.1"/>
    <property type="match status" value="1"/>
</dbReference>
<dbReference type="InterPro" id="IPR049560">
    <property type="entry name" value="MeTrfase_RsmB-F_NOP2_cat"/>
</dbReference>
<keyword evidence="7 14" id="KW-0489">Methyltransferase</keyword>
<comment type="subcellular location">
    <subcellularLocation>
        <location evidence="2">Cytoplasm</location>
    </subcellularLocation>
</comment>
<evidence type="ECO:0000256" key="14">
    <source>
        <dbReference type="PROSITE-ProRule" id="PRU01023"/>
    </source>
</evidence>
<feature type="binding site" evidence="14">
    <location>
        <position position="281"/>
    </location>
    <ligand>
        <name>S-adenosyl-L-methionine</name>
        <dbReference type="ChEBI" id="CHEBI:59789"/>
    </ligand>
</feature>
<evidence type="ECO:0000256" key="2">
    <source>
        <dbReference type="ARBA" id="ARBA00004496"/>
    </source>
</evidence>
<dbReference type="FunFam" id="3.30.70.1170:FF:000003">
    <property type="entry name" value="16S rRNA (Cytosine(967)-C(5))-methyltransferase RsmB"/>
    <property type="match status" value="1"/>
</dbReference>
<dbReference type="Pfam" id="PF01029">
    <property type="entry name" value="NusB"/>
    <property type="match status" value="1"/>
</dbReference>
<dbReference type="InterPro" id="IPR004573">
    <property type="entry name" value="rRNA_ssu_MeTfrase_B"/>
</dbReference>
<dbReference type="PANTHER" id="PTHR22807">
    <property type="entry name" value="NOP2 YEAST -RELATED NOL1/NOP2/FMU SUN DOMAIN-CONTAINING"/>
    <property type="match status" value="1"/>
</dbReference>
<feature type="active site" description="Nucleophile" evidence="14">
    <location>
        <position position="380"/>
    </location>
</feature>
<dbReference type="SUPFAM" id="SSF53335">
    <property type="entry name" value="S-adenosyl-L-methionine-dependent methyltransferases"/>
    <property type="match status" value="1"/>
</dbReference>
<comment type="similarity">
    <text evidence="3 14">Belongs to the class I-like SAM-binding methyltransferase superfamily. RsmB/NOP family.</text>
</comment>
<evidence type="ECO:0000256" key="5">
    <source>
        <dbReference type="ARBA" id="ARBA00022490"/>
    </source>
</evidence>
<dbReference type="GO" id="GO:0003723">
    <property type="term" value="F:RNA binding"/>
    <property type="evidence" value="ECO:0007669"/>
    <property type="project" value="UniProtKB-UniRule"/>
</dbReference>
<evidence type="ECO:0000313" key="17">
    <source>
        <dbReference type="Proteomes" id="UP000032047"/>
    </source>
</evidence>
<dbReference type="Pfam" id="PF01189">
    <property type="entry name" value="Methyltr_RsmB-F"/>
    <property type="match status" value="1"/>
</dbReference>
<dbReference type="InterPro" id="IPR018314">
    <property type="entry name" value="RsmB/NOL1/NOP2-like_CS"/>
</dbReference>
<dbReference type="PRINTS" id="PR02008">
    <property type="entry name" value="RCMTFAMILY"/>
</dbReference>
<dbReference type="EMBL" id="JXTG01000001">
    <property type="protein sequence ID" value="KIP22495.1"/>
    <property type="molecule type" value="Genomic_DNA"/>
</dbReference>
<gene>
    <name evidence="16" type="ORF">JV16_00175</name>
</gene>
<dbReference type="CDD" id="cd02440">
    <property type="entry name" value="AdoMet_MTases"/>
    <property type="match status" value="1"/>
</dbReference>
<comment type="function">
    <text evidence="1">Specifically methylates the cytosine at position 967 (m5C967) of 16S rRNA.</text>
</comment>
<keyword evidence="17" id="KW-1185">Reference proteome</keyword>
<name>A0A0D0GB49_9BACL</name>
<dbReference type="PATRIC" id="fig|265546.4.peg.182"/>
<evidence type="ECO:0000256" key="1">
    <source>
        <dbReference type="ARBA" id="ARBA00002724"/>
    </source>
</evidence>
<feature type="binding site" evidence="14">
    <location>
        <position position="327"/>
    </location>
    <ligand>
        <name>S-adenosyl-L-methionine</name>
        <dbReference type="ChEBI" id="CHEBI:59789"/>
    </ligand>
</feature>
<dbReference type="InterPro" id="IPR035926">
    <property type="entry name" value="NusB-like_sf"/>
</dbReference>
<dbReference type="InterPro" id="IPR023267">
    <property type="entry name" value="RCMT"/>
</dbReference>
<dbReference type="FunFam" id="1.10.940.10:FF:000006">
    <property type="entry name" value="16S rRNA (Cytosine(967)-C(5))-methyltransferase RsmB"/>
    <property type="match status" value="1"/>
</dbReference>
<evidence type="ECO:0000313" key="16">
    <source>
        <dbReference type="EMBL" id="KIP22495.1"/>
    </source>
</evidence>
<dbReference type="Gene3D" id="3.30.70.1170">
    <property type="entry name" value="Sun protein, domain 3"/>
    <property type="match status" value="1"/>
</dbReference>
<dbReference type="GO" id="GO:0006355">
    <property type="term" value="P:regulation of DNA-templated transcription"/>
    <property type="evidence" value="ECO:0007669"/>
    <property type="project" value="InterPro"/>
</dbReference>
<keyword evidence="9 14" id="KW-0949">S-adenosyl-L-methionine</keyword>
<feature type="domain" description="SAM-dependent MTase RsmB/NOP-type" evidence="15">
    <location>
        <begin position="168"/>
        <end position="444"/>
    </location>
</feature>
<evidence type="ECO:0000256" key="6">
    <source>
        <dbReference type="ARBA" id="ARBA00022552"/>
    </source>
</evidence>
<comment type="caution">
    <text evidence="16">The sequence shown here is derived from an EMBL/GenBank/DDBJ whole genome shotgun (WGS) entry which is preliminary data.</text>
</comment>
<dbReference type="PROSITE" id="PS01153">
    <property type="entry name" value="NOL1_NOP2_SUN"/>
    <property type="match status" value="1"/>
</dbReference>
<keyword evidence="5" id="KW-0963">Cytoplasm</keyword>
<feature type="binding site" evidence="14">
    <location>
        <position position="308"/>
    </location>
    <ligand>
        <name>S-adenosyl-L-methionine</name>
        <dbReference type="ChEBI" id="CHEBI:59789"/>
    </ligand>
</feature>
<feature type="binding site" evidence="14">
    <location>
        <begin position="257"/>
        <end position="263"/>
    </location>
    <ligand>
        <name>S-adenosyl-L-methionine</name>
        <dbReference type="ChEBI" id="CHEBI:59789"/>
    </ligand>
</feature>
<evidence type="ECO:0000256" key="9">
    <source>
        <dbReference type="ARBA" id="ARBA00022691"/>
    </source>
</evidence>
<evidence type="ECO:0000256" key="3">
    <source>
        <dbReference type="ARBA" id="ARBA00007494"/>
    </source>
</evidence>
<keyword evidence="6" id="KW-0698">rRNA processing</keyword>
<dbReference type="NCBIfam" id="TIGR00563">
    <property type="entry name" value="rsmB"/>
    <property type="match status" value="1"/>
</dbReference>
<dbReference type="Pfam" id="PF22458">
    <property type="entry name" value="RsmF-B_ferredox"/>
    <property type="match status" value="1"/>
</dbReference>
<evidence type="ECO:0000256" key="10">
    <source>
        <dbReference type="ARBA" id="ARBA00022884"/>
    </source>
</evidence>
<evidence type="ECO:0000256" key="12">
    <source>
        <dbReference type="ARBA" id="ARBA00031088"/>
    </source>
</evidence>
<dbReference type="InterPro" id="IPR029063">
    <property type="entry name" value="SAM-dependent_MTases_sf"/>
</dbReference>
<dbReference type="InterPro" id="IPR054728">
    <property type="entry name" value="RsmB-like_ferredoxin"/>
</dbReference>
<keyword evidence="8 14" id="KW-0808">Transferase</keyword>
<dbReference type="InterPro" id="IPR006027">
    <property type="entry name" value="NusB_RsmB_TIM44"/>
</dbReference>
<accession>A0A0D0GB49</accession>
<dbReference type="EC" id="2.1.1.176" evidence="4"/>
<evidence type="ECO:0000256" key="8">
    <source>
        <dbReference type="ARBA" id="ARBA00022679"/>
    </source>
</evidence>
<dbReference type="RefSeq" id="WP_021094255.1">
    <property type="nucleotide sequence ID" value="NZ_ANOC01000009.1"/>
</dbReference>
<protein>
    <recommendedName>
        <fullName evidence="4">16S rRNA (cytosine(967)-C(5))-methyltransferase</fullName>
        <ecNumber evidence="4">2.1.1.176</ecNumber>
    </recommendedName>
    <alternativeName>
        <fullName evidence="11">16S rRNA m5C967 methyltransferase</fullName>
    </alternativeName>
    <alternativeName>
        <fullName evidence="12">rRNA (cytosine-C(5)-)-methyltransferase RsmB</fullName>
    </alternativeName>
</protein>
<comment type="catalytic activity">
    <reaction evidence="13">
        <text>cytidine(967) in 16S rRNA + S-adenosyl-L-methionine = 5-methylcytidine(967) in 16S rRNA + S-adenosyl-L-homocysteine + H(+)</text>
        <dbReference type="Rhea" id="RHEA:42748"/>
        <dbReference type="Rhea" id="RHEA-COMP:10219"/>
        <dbReference type="Rhea" id="RHEA-COMP:10220"/>
        <dbReference type="ChEBI" id="CHEBI:15378"/>
        <dbReference type="ChEBI" id="CHEBI:57856"/>
        <dbReference type="ChEBI" id="CHEBI:59789"/>
        <dbReference type="ChEBI" id="CHEBI:74483"/>
        <dbReference type="ChEBI" id="CHEBI:82748"/>
        <dbReference type="EC" id="2.1.1.176"/>
    </reaction>
</comment>
<dbReference type="AlphaFoldDB" id="A0A0D0GB49"/>
<evidence type="ECO:0000256" key="4">
    <source>
        <dbReference type="ARBA" id="ARBA00012140"/>
    </source>
</evidence>
<evidence type="ECO:0000256" key="7">
    <source>
        <dbReference type="ARBA" id="ARBA00022603"/>
    </source>
</evidence>
<reference evidence="16 17" key="1">
    <citation type="submission" date="2015-01" db="EMBL/GenBank/DDBJ databases">
        <title>Genome sequence of Anoxybacillus ayderensis strain AB04.</title>
        <authorList>
            <person name="Belduz A.O."/>
            <person name="Canakci S."/>
            <person name="Chan K.-G."/>
            <person name="Kahar U.M."/>
            <person name="Yaakob A.S."/>
            <person name="Chan C.S."/>
            <person name="Goh K.M."/>
        </authorList>
    </citation>
    <scope>NUCLEOTIDE SEQUENCE [LARGE SCALE GENOMIC DNA]</scope>
    <source>
        <strain evidence="16 17">AB04</strain>
    </source>
</reference>
<dbReference type="PROSITE" id="PS51686">
    <property type="entry name" value="SAM_MT_RSMB_NOP"/>
    <property type="match status" value="1"/>
</dbReference>
<organism evidence="16 17">
    <name type="scientific">Anoxybacillus ayderensis</name>
    <dbReference type="NCBI Taxonomy" id="265546"/>
    <lineage>
        <taxon>Bacteria</taxon>
        <taxon>Bacillati</taxon>
        <taxon>Bacillota</taxon>
        <taxon>Bacilli</taxon>
        <taxon>Bacillales</taxon>
        <taxon>Anoxybacillaceae</taxon>
        <taxon>Anoxybacillus</taxon>
    </lineage>
</organism>
<dbReference type="Gene3D" id="1.10.940.10">
    <property type="entry name" value="NusB-like"/>
    <property type="match status" value="1"/>
</dbReference>
<dbReference type="GO" id="GO:0008649">
    <property type="term" value="F:rRNA methyltransferase activity"/>
    <property type="evidence" value="ECO:0007669"/>
    <property type="project" value="InterPro"/>
</dbReference>
<dbReference type="PANTHER" id="PTHR22807:SF53">
    <property type="entry name" value="RIBOSOMAL RNA SMALL SUBUNIT METHYLTRANSFERASE B-RELATED"/>
    <property type="match status" value="1"/>
</dbReference>
<dbReference type="SUPFAM" id="SSF48013">
    <property type="entry name" value="NusB-like"/>
    <property type="match status" value="1"/>
</dbReference>
<dbReference type="Gene3D" id="3.40.50.150">
    <property type="entry name" value="Vaccinia Virus protein VP39"/>
    <property type="match status" value="1"/>
</dbReference>